<gene>
    <name evidence="4" type="ORF">SAMN06296008_102174</name>
</gene>
<dbReference type="EMBL" id="FWXJ01000002">
    <property type="protein sequence ID" value="SMC33143.1"/>
    <property type="molecule type" value="Genomic_DNA"/>
</dbReference>
<dbReference type="CDD" id="cd05233">
    <property type="entry name" value="SDR_c"/>
    <property type="match status" value="1"/>
</dbReference>
<dbReference type="InterPro" id="IPR002347">
    <property type="entry name" value="SDR_fam"/>
</dbReference>
<evidence type="ECO:0000256" key="3">
    <source>
        <dbReference type="RuleBase" id="RU000363"/>
    </source>
</evidence>
<dbReference type="Gene3D" id="3.40.50.720">
    <property type="entry name" value="NAD(P)-binding Rossmann-like Domain"/>
    <property type="match status" value="1"/>
</dbReference>
<keyword evidence="5" id="KW-1185">Reference proteome</keyword>
<sequence>MTNFFKDKVVFVTGGAKNLGRAMALEYAKRGAHVAINARTHSVELDETLSMIAAIGGRSIACIGDITQRAEVDQMIENVKQEYQRIDILINNAVTHATQAFLELDYADWQRTISVTLDGTFHCTQAVVPLMIQSGGGSIINMGGMFGHMPVPNRSPSSVAKAGLAGLTRALALEFAKYNINVNYLAPGPANTVRDPSKPFQFDLSRIPFGRFTEASEVVNMVMLLSGQEGRYITGQSMHVNGGVFMNN</sequence>
<dbReference type="InterPro" id="IPR036291">
    <property type="entry name" value="NAD(P)-bd_dom_sf"/>
</dbReference>
<organism evidence="4 5">
    <name type="scientific">Polynucleobacter kasalickyi</name>
    <dbReference type="NCBI Taxonomy" id="1938817"/>
    <lineage>
        <taxon>Bacteria</taxon>
        <taxon>Pseudomonadati</taxon>
        <taxon>Pseudomonadota</taxon>
        <taxon>Betaproteobacteria</taxon>
        <taxon>Burkholderiales</taxon>
        <taxon>Burkholderiaceae</taxon>
        <taxon>Polynucleobacter</taxon>
    </lineage>
</organism>
<dbReference type="PRINTS" id="PR00080">
    <property type="entry name" value="SDRFAMILY"/>
</dbReference>
<evidence type="ECO:0000256" key="1">
    <source>
        <dbReference type="ARBA" id="ARBA00006484"/>
    </source>
</evidence>
<proteinExistence type="inferred from homology"/>
<dbReference type="FunFam" id="3.40.50.720:FF:000173">
    <property type="entry name" value="3-oxoacyl-[acyl-carrier protein] reductase"/>
    <property type="match status" value="1"/>
</dbReference>
<dbReference type="Pfam" id="PF00106">
    <property type="entry name" value="adh_short"/>
    <property type="match status" value="1"/>
</dbReference>
<dbReference type="AlphaFoldDB" id="A0A1W1YAH7"/>
<accession>A0A1W1YAH7</accession>
<dbReference type="PANTHER" id="PTHR42760:SF132">
    <property type="entry name" value="SHORT-CHAIN DEHYDROGENASE_REDUCTASE FAMILY PROTEIN"/>
    <property type="match status" value="1"/>
</dbReference>
<comment type="similarity">
    <text evidence="1 3">Belongs to the short-chain dehydrogenases/reductases (SDR) family.</text>
</comment>
<dbReference type="RefSeq" id="WP_084282494.1">
    <property type="nucleotide sequence ID" value="NZ_FWXJ01000002.1"/>
</dbReference>
<dbReference type="SUPFAM" id="SSF51735">
    <property type="entry name" value="NAD(P)-binding Rossmann-fold domains"/>
    <property type="match status" value="1"/>
</dbReference>
<evidence type="ECO:0000313" key="4">
    <source>
        <dbReference type="EMBL" id="SMC33143.1"/>
    </source>
</evidence>
<dbReference type="PRINTS" id="PR00081">
    <property type="entry name" value="GDHRDH"/>
</dbReference>
<evidence type="ECO:0000313" key="5">
    <source>
        <dbReference type="Proteomes" id="UP000192708"/>
    </source>
</evidence>
<name>A0A1W1YAH7_9BURK</name>
<protein>
    <submittedName>
        <fullName evidence="4">3-oxoacyl-[acyl-carrier protein] reductase</fullName>
    </submittedName>
</protein>
<dbReference type="OrthoDB" id="9804774at2"/>
<dbReference type="GO" id="GO:0016616">
    <property type="term" value="F:oxidoreductase activity, acting on the CH-OH group of donors, NAD or NADP as acceptor"/>
    <property type="evidence" value="ECO:0007669"/>
    <property type="project" value="TreeGrafter"/>
</dbReference>
<evidence type="ECO:0000256" key="2">
    <source>
        <dbReference type="ARBA" id="ARBA00023002"/>
    </source>
</evidence>
<dbReference type="STRING" id="1938817.SAMN06296008_102174"/>
<dbReference type="Proteomes" id="UP000192708">
    <property type="component" value="Unassembled WGS sequence"/>
</dbReference>
<dbReference type="PANTHER" id="PTHR42760">
    <property type="entry name" value="SHORT-CHAIN DEHYDROGENASES/REDUCTASES FAMILY MEMBER"/>
    <property type="match status" value="1"/>
</dbReference>
<reference evidence="4 5" key="1">
    <citation type="submission" date="2017-04" db="EMBL/GenBank/DDBJ databases">
        <authorList>
            <person name="Afonso C.L."/>
            <person name="Miller P.J."/>
            <person name="Scott M.A."/>
            <person name="Spackman E."/>
            <person name="Goraichik I."/>
            <person name="Dimitrov K.M."/>
            <person name="Suarez D.L."/>
            <person name="Swayne D.E."/>
        </authorList>
    </citation>
    <scope>NUCLEOTIDE SEQUENCE [LARGE SCALE GENOMIC DNA]</scope>
    <source>
        <strain evidence="4 5">VK13</strain>
    </source>
</reference>
<keyword evidence="2" id="KW-0560">Oxidoreductase</keyword>